<proteinExistence type="predicted"/>
<evidence type="ECO:0000313" key="2">
    <source>
        <dbReference type="EMBL" id="KAF2139605.1"/>
    </source>
</evidence>
<dbReference type="GeneID" id="54298352"/>
<organism evidence="2 3">
    <name type="scientific">Aplosporella prunicola CBS 121167</name>
    <dbReference type="NCBI Taxonomy" id="1176127"/>
    <lineage>
        <taxon>Eukaryota</taxon>
        <taxon>Fungi</taxon>
        <taxon>Dikarya</taxon>
        <taxon>Ascomycota</taxon>
        <taxon>Pezizomycotina</taxon>
        <taxon>Dothideomycetes</taxon>
        <taxon>Dothideomycetes incertae sedis</taxon>
        <taxon>Botryosphaeriales</taxon>
        <taxon>Aplosporellaceae</taxon>
        <taxon>Aplosporella</taxon>
    </lineage>
</organism>
<accession>A0A6A6B8K7</accession>
<name>A0A6A6B8K7_9PEZI</name>
<dbReference type="EMBL" id="ML995492">
    <property type="protein sequence ID" value="KAF2139605.1"/>
    <property type="molecule type" value="Genomic_DNA"/>
</dbReference>
<gene>
    <name evidence="2" type="ORF">K452DRAFT_289605</name>
</gene>
<dbReference type="AlphaFoldDB" id="A0A6A6B8K7"/>
<dbReference type="RefSeq" id="XP_033395318.1">
    <property type="nucleotide sequence ID" value="XM_033540856.1"/>
</dbReference>
<evidence type="ECO:0000313" key="3">
    <source>
        <dbReference type="Proteomes" id="UP000799438"/>
    </source>
</evidence>
<reference evidence="2" key="1">
    <citation type="journal article" date="2020" name="Stud. Mycol.">
        <title>101 Dothideomycetes genomes: a test case for predicting lifestyles and emergence of pathogens.</title>
        <authorList>
            <person name="Haridas S."/>
            <person name="Albert R."/>
            <person name="Binder M."/>
            <person name="Bloem J."/>
            <person name="Labutti K."/>
            <person name="Salamov A."/>
            <person name="Andreopoulos B."/>
            <person name="Baker S."/>
            <person name="Barry K."/>
            <person name="Bills G."/>
            <person name="Bluhm B."/>
            <person name="Cannon C."/>
            <person name="Castanera R."/>
            <person name="Culley D."/>
            <person name="Daum C."/>
            <person name="Ezra D."/>
            <person name="Gonzalez J."/>
            <person name="Henrissat B."/>
            <person name="Kuo A."/>
            <person name="Liang C."/>
            <person name="Lipzen A."/>
            <person name="Lutzoni F."/>
            <person name="Magnuson J."/>
            <person name="Mondo S."/>
            <person name="Nolan M."/>
            <person name="Ohm R."/>
            <person name="Pangilinan J."/>
            <person name="Park H.-J."/>
            <person name="Ramirez L."/>
            <person name="Alfaro M."/>
            <person name="Sun H."/>
            <person name="Tritt A."/>
            <person name="Yoshinaga Y."/>
            <person name="Zwiers L.-H."/>
            <person name="Turgeon B."/>
            <person name="Goodwin S."/>
            <person name="Spatafora J."/>
            <person name="Crous P."/>
            <person name="Grigoriev I."/>
        </authorList>
    </citation>
    <scope>NUCLEOTIDE SEQUENCE</scope>
    <source>
        <strain evidence="2">CBS 121167</strain>
    </source>
</reference>
<protein>
    <submittedName>
        <fullName evidence="2">Uncharacterized protein</fullName>
    </submittedName>
</protein>
<keyword evidence="3" id="KW-1185">Reference proteome</keyword>
<sequence>MWADANANTARSLYPLGWELMPTSYPLPLFPPLCPLPAFSNPINSVHAFIPSTLYKLSLFTLLPSHSNGTSRHSHYKQQSVSHMQRFRSEVNHGTPDGRGGTQTGDSGRLTRARGRTAENMWGDSVSGVLALLAQCGGRGCLRCIIVRGEHRDTMLK</sequence>
<dbReference type="Proteomes" id="UP000799438">
    <property type="component" value="Unassembled WGS sequence"/>
</dbReference>
<evidence type="ECO:0000256" key="1">
    <source>
        <dbReference type="SAM" id="MobiDB-lite"/>
    </source>
</evidence>
<feature type="region of interest" description="Disordered" evidence="1">
    <location>
        <begin position="90"/>
        <end position="110"/>
    </location>
</feature>